<dbReference type="InterPro" id="IPR050490">
    <property type="entry name" value="Bact_solute-bd_prot1"/>
</dbReference>
<dbReference type="EMBL" id="CP081150">
    <property type="protein sequence ID" value="QZA78398.1"/>
    <property type="molecule type" value="Genomic_DNA"/>
</dbReference>
<protein>
    <recommendedName>
        <fullName evidence="6">Probable sugar-binding periplasmic protein</fullName>
    </recommendedName>
</protein>
<evidence type="ECO:0000256" key="4">
    <source>
        <dbReference type="ARBA" id="ARBA00022729"/>
    </source>
</evidence>
<comment type="similarity">
    <text evidence="2">Belongs to the bacterial solute-binding protein 1 family.</text>
</comment>
<comment type="subcellular location">
    <subcellularLocation>
        <location evidence="1">Periplasm</location>
    </subcellularLocation>
</comment>
<gene>
    <name evidence="7" type="ORF">K4H28_02980</name>
</gene>
<evidence type="ECO:0000313" key="7">
    <source>
        <dbReference type="EMBL" id="QZA78398.1"/>
    </source>
</evidence>
<sequence length="437" mass="48979">MHAYDIVEIIHGELRQVFESKVKNLQYSTIGLILLLFSATLHASESLDVLHWWTSLSERRAADFLRIKLAEENIEWRDAAIPGGAGLGAMKVLKSRVLSGNPPSVAQLIGPAVSEWAELGLILELDNAAGRWQSQMFPTIWQLVTHRQHTVAVPLGIHRINTLFYNKKLFDRLGLKPPHNFLEFKRVALQLQAVGITPLAQSNEAWQVATLFETLVLAESDVKFYRELFVTRNPQAYLDPKFGQALTRLRQLRSYTAKSGPDLPWTDVSRQFASGHAAMVVMGDWMKGELMAQGLSVDVDFACVAVPNTDNTHLYSVDTMVMFAGDYSKQFNQERFAQIIVSPAVQLGYSKLKGSVPVRKDIDIASLDSCGKNSWRAFGRGTAYQAPSLVHRMAADDTFKDAMVKQIQAFYLDEKISVAETQQRLAAMVRALNRKED</sequence>
<keyword evidence="4" id="KW-0732">Signal</keyword>
<dbReference type="SUPFAM" id="SSF53850">
    <property type="entry name" value="Periplasmic binding protein-like II"/>
    <property type="match status" value="1"/>
</dbReference>
<evidence type="ECO:0000256" key="3">
    <source>
        <dbReference type="ARBA" id="ARBA00022448"/>
    </source>
</evidence>
<evidence type="ECO:0000256" key="1">
    <source>
        <dbReference type="ARBA" id="ARBA00004418"/>
    </source>
</evidence>
<accession>A0ABX8ZB80</accession>
<name>A0ABX8ZB80_9NEIS</name>
<dbReference type="PANTHER" id="PTHR43649:SF28">
    <property type="entry name" value="BINDING PROTEIN COMPONENT OF ABC SUGAR TRANSPORTER-RELATED"/>
    <property type="match status" value="1"/>
</dbReference>
<dbReference type="Proteomes" id="UP000825679">
    <property type="component" value="Chromosome"/>
</dbReference>
<dbReference type="Gene3D" id="3.40.190.10">
    <property type="entry name" value="Periplasmic binding protein-like II"/>
    <property type="match status" value="2"/>
</dbReference>
<evidence type="ECO:0000256" key="2">
    <source>
        <dbReference type="ARBA" id="ARBA00008520"/>
    </source>
</evidence>
<dbReference type="InterPro" id="IPR006059">
    <property type="entry name" value="SBP"/>
</dbReference>
<dbReference type="PANTHER" id="PTHR43649">
    <property type="entry name" value="ARABINOSE-BINDING PROTEIN-RELATED"/>
    <property type="match status" value="1"/>
</dbReference>
<keyword evidence="3" id="KW-0813">Transport</keyword>
<proteinExistence type="inferred from homology"/>
<reference evidence="7 8" key="1">
    <citation type="submission" date="2021-08" db="EMBL/GenBank/DDBJ databases">
        <title>complete genome sequencing of Deefgea sp. D25.</title>
        <authorList>
            <person name="Bae J.-W."/>
            <person name="Gim D.-H."/>
        </authorList>
    </citation>
    <scope>NUCLEOTIDE SEQUENCE [LARGE SCALE GENOMIC DNA]</scope>
    <source>
        <strain evidence="7 8">D25</strain>
    </source>
</reference>
<evidence type="ECO:0000256" key="5">
    <source>
        <dbReference type="ARBA" id="ARBA00049629"/>
    </source>
</evidence>
<keyword evidence="8" id="KW-1185">Reference proteome</keyword>
<evidence type="ECO:0000313" key="8">
    <source>
        <dbReference type="Proteomes" id="UP000825679"/>
    </source>
</evidence>
<dbReference type="Pfam" id="PF01547">
    <property type="entry name" value="SBP_bac_1"/>
    <property type="match status" value="1"/>
</dbReference>
<evidence type="ECO:0000256" key="6">
    <source>
        <dbReference type="ARBA" id="ARBA00049753"/>
    </source>
</evidence>
<comment type="function">
    <text evidence="5">Part of a binding-protein-dependent transport system for a sugar.</text>
</comment>
<organism evidence="7 8">
    <name type="scientific">Deefgea tanakiae</name>
    <dbReference type="NCBI Taxonomy" id="2865840"/>
    <lineage>
        <taxon>Bacteria</taxon>
        <taxon>Pseudomonadati</taxon>
        <taxon>Pseudomonadota</taxon>
        <taxon>Betaproteobacteria</taxon>
        <taxon>Neisseriales</taxon>
        <taxon>Chitinibacteraceae</taxon>
        <taxon>Deefgea</taxon>
    </lineage>
</organism>